<organism evidence="3 4">
    <name type="scientific">Ruminococcus bicirculans</name>
    <name type="common">ex Wegman et al. 2014</name>
    <dbReference type="NCBI Taxonomy" id="1160721"/>
    <lineage>
        <taxon>Bacteria</taxon>
        <taxon>Bacillati</taxon>
        <taxon>Bacillota</taxon>
        <taxon>Clostridia</taxon>
        <taxon>Eubacteriales</taxon>
        <taxon>Oscillospiraceae</taxon>
        <taxon>Ruminococcus</taxon>
    </lineage>
</organism>
<protein>
    <submittedName>
        <fullName evidence="3">AAA family ATPase</fullName>
    </submittedName>
</protein>
<dbReference type="Gene3D" id="3.40.50.300">
    <property type="entry name" value="P-loop containing nucleotide triphosphate hydrolases"/>
    <property type="match status" value="1"/>
</dbReference>
<reference evidence="3" key="1">
    <citation type="submission" date="2023-01" db="EMBL/GenBank/DDBJ databases">
        <title>Human gut microbiome strain richness.</title>
        <authorList>
            <person name="Chen-Liaw A."/>
        </authorList>
    </citation>
    <scope>NUCLEOTIDE SEQUENCE</scope>
    <source>
        <strain evidence="3">D59st1_B8_D59t2_181005</strain>
    </source>
</reference>
<accession>A0AAW6DRF4</accession>
<evidence type="ECO:0000259" key="1">
    <source>
        <dbReference type="Pfam" id="PF13304"/>
    </source>
</evidence>
<dbReference type="PANTHER" id="PTHR43581:SF2">
    <property type="entry name" value="EXCINUCLEASE ATPASE SUBUNIT"/>
    <property type="match status" value="1"/>
</dbReference>
<dbReference type="PANTHER" id="PTHR43581">
    <property type="entry name" value="ATP/GTP PHOSPHATASE"/>
    <property type="match status" value="1"/>
</dbReference>
<dbReference type="RefSeq" id="WP_195550933.1">
    <property type="nucleotide sequence ID" value="NZ_JADMNX010000001.1"/>
</dbReference>
<name>A0AAW6DRF4_9FIRM</name>
<sequence>MKIYSIAAEKFMLFDKINIDFSSGINVIFGENSTGKTALIKVLYSSSKLIADDHANKEELEKILLEKMVGVFRPDKSSIGRLAYRHQGVGAANVGIKFDKDNYLNFSFTSRQSNHLDIDVSKGKNNFTPIFIPPKEIISSTGVFPSLYERYHIDFEETYYDLCKLLLLPLKKGKNTDEQNTILSNVSEIVNGNVVQRDNHFFLKVRGQGEFEMGLVSEGYRKLSTLTYLILSGSLNKNSILFWDEPETNMNPKMIYHIANTLVELAKMGVQVFITTHSYFVQQAFNLISSYSNDNKKAKIKFISLYRNDEGNVRYESGNTLDDIEHNAIMDEFDCLYDREQDMMG</sequence>
<dbReference type="GO" id="GO:0005524">
    <property type="term" value="F:ATP binding"/>
    <property type="evidence" value="ECO:0007669"/>
    <property type="project" value="InterPro"/>
</dbReference>
<dbReference type="EMBL" id="JAQMLS010000001">
    <property type="protein sequence ID" value="MDB8740723.1"/>
    <property type="molecule type" value="Genomic_DNA"/>
</dbReference>
<evidence type="ECO:0000313" key="3">
    <source>
        <dbReference type="EMBL" id="MDB8740723.1"/>
    </source>
</evidence>
<feature type="domain" description="Rad50/SbcC-type AAA" evidence="2">
    <location>
        <begin position="9"/>
        <end position="41"/>
    </location>
</feature>
<gene>
    <name evidence="3" type="ORF">PNV70_01415</name>
</gene>
<comment type="caution">
    <text evidence="3">The sequence shown here is derived from an EMBL/GenBank/DDBJ whole genome shotgun (WGS) entry which is preliminary data.</text>
</comment>
<dbReference type="InterPro" id="IPR038729">
    <property type="entry name" value="Rad50/SbcC_AAA"/>
</dbReference>
<dbReference type="InterPro" id="IPR027417">
    <property type="entry name" value="P-loop_NTPase"/>
</dbReference>
<dbReference type="AlphaFoldDB" id="A0AAW6DRF4"/>
<dbReference type="Pfam" id="PF13304">
    <property type="entry name" value="AAA_21"/>
    <property type="match status" value="1"/>
</dbReference>
<dbReference type="GO" id="GO:0006302">
    <property type="term" value="P:double-strand break repair"/>
    <property type="evidence" value="ECO:0007669"/>
    <property type="project" value="InterPro"/>
</dbReference>
<dbReference type="Pfam" id="PF13476">
    <property type="entry name" value="AAA_23"/>
    <property type="match status" value="1"/>
</dbReference>
<dbReference type="InterPro" id="IPR051396">
    <property type="entry name" value="Bact_Antivir_Def_Nuclease"/>
</dbReference>
<feature type="domain" description="ATPase AAA-type core" evidence="1">
    <location>
        <begin position="185"/>
        <end position="280"/>
    </location>
</feature>
<evidence type="ECO:0000313" key="4">
    <source>
        <dbReference type="Proteomes" id="UP001211421"/>
    </source>
</evidence>
<evidence type="ECO:0000259" key="2">
    <source>
        <dbReference type="Pfam" id="PF13476"/>
    </source>
</evidence>
<dbReference type="InterPro" id="IPR003959">
    <property type="entry name" value="ATPase_AAA_core"/>
</dbReference>
<dbReference type="GO" id="GO:0016887">
    <property type="term" value="F:ATP hydrolysis activity"/>
    <property type="evidence" value="ECO:0007669"/>
    <property type="project" value="InterPro"/>
</dbReference>
<dbReference type="SUPFAM" id="SSF52540">
    <property type="entry name" value="P-loop containing nucleoside triphosphate hydrolases"/>
    <property type="match status" value="1"/>
</dbReference>
<dbReference type="Proteomes" id="UP001211421">
    <property type="component" value="Unassembled WGS sequence"/>
</dbReference>
<proteinExistence type="predicted"/>